<accession>A0A8A4TMK9</accession>
<dbReference type="EMBL" id="CP071793">
    <property type="protein sequence ID" value="QTD50121.1"/>
    <property type="molecule type" value="Genomic_DNA"/>
</dbReference>
<evidence type="ECO:0000313" key="3">
    <source>
        <dbReference type="Proteomes" id="UP000663929"/>
    </source>
</evidence>
<protein>
    <recommendedName>
        <fullName evidence="1">3-keto-alpha-glucoside-1,2-lyase/3-keto-2-hydroxy-glucal hydratase domain-containing protein</fullName>
    </recommendedName>
</protein>
<evidence type="ECO:0000313" key="2">
    <source>
        <dbReference type="EMBL" id="QTD50121.1"/>
    </source>
</evidence>
<sequence length="356" mass="39359">MNGSKFGFVMMLLVGIVPALAGGIPLDAEHWNLENAELGEFLGRKAVTGRAILEKGELRDGVIQVDLAATGERAYPGIIFHREGDRDYETLYVRPHKSNLPDAVQYAPAFNGMVGWQLFCGPGYTAKAVIPANKWNRMEIEIRGPKAIFSINGERVLEMPLKRGSQGGGMGLNAFPKNQAWFSNFRFTPAKPGKTEPVATPEIASGTILNWQLSPILATESLDTETYPANLKTSEWQKVTGEAPGFLNISRYLAKTQRWNTVMARAVVTADRAKRVRLNLGYSDRLDLFVNGQKVFHGDSEFQARDETFLGIVGLNDAVYLDLKPGDNEILAMISERFGGWAIWAKVDELPSEAIR</sequence>
<evidence type="ECO:0000259" key="1">
    <source>
        <dbReference type="Pfam" id="PF06439"/>
    </source>
</evidence>
<name>A0A8A4TMK9_SULCO</name>
<reference evidence="2" key="1">
    <citation type="submission" date="2021-03" db="EMBL/GenBank/DDBJ databases">
        <title>Acanthopleuribacteraceae sp. M133.</title>
        <authorList>
            <person name="Wang G."/>
        </authorList>
    </citation>
    <scope>NUCLEOTIDE SEQUENCE</scope>
    <source>
        <strain evidence="2">M133</strain>
    </source>
</reference>
<keyword evidence="3" id="KW-1185">Reference proteome</keyword>
<organism evidence="2 3">
    <name type="scientific">Sulfidibacter corallicola</name>
    <dbReference type="NCBI Taxonomy" id="2818388"/>
    <lineage>
        <taxon>Bacteria</taxon>
        <taxon>Pseudomonadati</taxon>
        <taxon>Acidobacteriota</taxon>
        <taxon>Holophagae</taxon>
        <taxon>Acanthopleuribacterales</taxon>
        <taxon>Acanthopleuribacteraceae</taxon>
        <taxon>Sulfidibacter</taxon>
    </lineage>
</organism>
<dbReference type="Pfam" id="PF06439">
    <property type="entry name" value="3keto-disac_hyd"/>
    <property type="match status" value="1"/>
</dbReference>
<proteinExistence type="predicted"/>
<dbReference type="RefSeq" id="WP_237379752.1">
    <property type="nucleotide sequence ID" value="NZ_CP071793.1"/>
</dbReference>
<dbReference type="KEGG" id="scor:J3U87_31440"/>
<feature type="domain" description="3-keto-alpha-glucoside-1,2-lyase/3-keto-2-hydroxy-glucal hydratase" evidence="1">
    <location>
        <begin position="49"/>
        <end position="186"/>
    </location>
</feature>
<dbReference type="InterPro" id="IPR010496">
    <property type="entry name" value="AL/BT2_dom"/>
</dbReference>
<dbReference type="Proteomes" id="UP000663929">
    <property type="component" value="Chromosome"/>
</dbReference>
<dbReference type="GO" id="GO:0016787">
    <property type="term" value="F:hydrolase activity"/>
    <property type="evidence" value="ECO:0007669"/>
    <property type="project" value="InterPro"/>
</dbReference>
<gene>
    <name evidence="2" type="ORF">J3U87_31440</name>
</gene>
<dbReference type="Gene3D" id="2.60.120.560">
    <property type="entry name" value="Exo-inulinase, domain 1"/>
    <property type="match status" value="1"/>
</dbReference>
<dbReference type="AlphaFoldDB" id="A0A8A4TMK9"/>